<keyword evidence="3" id="KW-1185">Reference proteome</keyword>
<feature type="compositionally biased region" description="Basic and acidic residues" evidence="1">
    <location>
        <begin position="47"/>
        <end position="63"/>
    </location>
</feature>
<dbReference type="AlphaFoldDB" id="A0A5B7CUL2"/>
<feature type="region of interest" description="Disordered" evidence="1">
    <location>
        <begin position="44"/>
        <end position="80"/>
    </location>
</feature>
<gene>
    <name evidence="2" type="ORF">E2C01_005880</name>
</gene>
<accession>A0A5B7CUL2</accession>
<evidence type="ECO:0000313" key="3">
    <source>
        <dbReference type="Proteomes" id="UP000324222"/>
    </source>
</evidence>
<feature type="region of interest" description="Disordered" evidence="1">
    <location>
        <begin position="113"/>
        <end position="150"/>
    </location>
</feature>
<evidence type="ECO:0000313" key="2">
    <source>
        <dbReference type="EMBL" id="MPC13159.1"/>
    </source>
</evidence>
<organism evidence="2 3">
    <name type="scientific">Portunus trituberculatus</name>
    <name type="common">Swimming crab</name>
    <name type="synonym">Neptunus trituberculatus</name>
    <dbReference type="NCBI Taxonomy" id="210409"/>
    <lineage>
        <taxon>Eukaryota</taxon>
        <taxon>Metazoa</taxon>
        <taxon>Ecdysozoa</taxon>
        <taxon>Arthropoda</taxon>
        <taxon>Crustacea</taxon>
        <taxon>Multicrustacea</taxon>
        <taxon>Malacostraca</taxon>
        <taxon>Eumalacostraca</taxon>
        <taxon>Eucarida</taxon>
        <taxon>Decapoda</taxon>
        <taxon>Pleocyemata</taxon>
        <taxon>Brachyura</taxon>
        <taxon>Eubrachyura</taxon>
        <taxon>Portunoidea</taxon>
        <taxon>Portunidae</taxon>
        <taxon>Portuninae</taxon>
        <taxon>Portunus</taxon>
    </lineage>
</organism>
<proteinExistence type="predicted"/>
<dbReference type="Proteomes" id="UP000324222">
    <property type="component" value="Unassembled WGS sequence"/>
</dbReference>
<reference evidence="2 3" key="1">
    <citation type="submission" date="2019-05" db="EMBL/GenBank/DDBJ databases">
        <title>Another draft genome of Portunus trituberculatus and its Hox gene families provides insights of decapod evolution.</title>
        <authorList>
            <person name="Jeong J.-H."/>
            <person name="Song I."/>
            <person name="Kim S."/>
            <person name="Choi T."/>
            <person name="Kim D."/>
            <person name="Ryu S."/>
            <person name="Kim W."/>
        </authorList>
    </citation>
    <scope>NUCLEOTIDE SEQUENCE [LARGE SCALE GENOMIC DNA]</scope>
    <source>
        <tissue evidence="2">Muscle</tissue>
    </source>
</reference>
<protein>
    <submittedName>
        <fullName evidence="2">Uncharacterized protein</fullName>
    </submittedName>
</protein>
<dbReference type="EMBL" id="VSRR010000262">
    <property type="protein sequence ID" value="MPC13159.1"/>
    <property type="molecule type" value="Genomic_DNA"/>
</dbReference>
<comment type="caution">
    <text evidence="2">The sequence shown here is derived from an EMBL/GenBank/DDBJ whole genome shotgun (WGS) entry which is preliminary data.</text>
</comment>
<evidence type="ECO:0000256" key="1">
    <source>
        <dbReference type="SAM" id="MobiDB-lite"/>
    </source>
</evidence>
<sequence length="150" mass="16360">MQYSSGEKEAEDNSCASHHAPVLWLLRGHRLLVPCAVSLIQPYRGGDGARKASDDTRSSKDYTARVASGRCHVGPTPPRPAQLSMITCSVTLRPRGTPQAVLGTGGIRVLGITARGRESRVPGQEVGLQETKTKNQHKSEVKRETRRLHK</sequence>
<feature type="compositionally biased region" description="Basic and acidic residues" evidence="1">
    <location>
        <begin position="131"/>
        <end position="143"/>
    </location>
</feature>
<name>A0A5B7CUL2_PORTR</name>